<proteinExistence type="inferred from homology"/>
<feature type="region of interest" description="Disordered" evidence="8">
    <location>
        <begin position="299"/>
        <end position="324"/>
    </location>
</feature>
<sequence length="324" mass="35821">MSADALPSQTKHKSKDKKDRKDRKDEKEKSRKRDKATADEPSSPKKRRRTSQSTNDVVELSSTTRPAPTRSPLVRLIASMQVTIPPVCQDTPVEAVCAAHLSPLLLAFYPPFHGVVLGYNKVRLVGGPGLDGEETEARTEPGAVCARSVNEYAAPVVWVRAEFLVFQPRRGAKLEGNVVFMGESQIGLVLWNLFNVSISRTRLPAEWTWVADKGGAAREHEDEQDEDAEGVKETREERRKRKRPQGKYLDAEGNAVEGLVEFRIRDFETGGTNSGDTHTMSIEGTMLSVEEEKALMKAEIEGRSGSSRARRGVSPGNPSLRRSG</sequence>
<feature type="domain" description="RPA43 OB" evidence="9">
    <location>
        <begin position="168"/>
        <end position="287"/>
    </location>
</feature>
<dbReference type="OrthoDB" id="10250504at2759"/>
<keyword evidence="3 7" id="KW-0240">DNA-directed RNA polymerase</keyword>
<comment type="subcellular location">
    <subcellularLocation>
        <location evidence="1">Nucleus</location>
        <location evidence="1">Nucleolus</location>
    </subcellularLocation>
</comment>
<dbReference type="Gene3D" id="2.40.50.1060">
    <property type="match status" value="1"/>
</dbReference>
<dbReference type="Proteomes" id="UP000799640">
    <property type="component" value="Unassembled WGS sequence"/>
</dbReference>
<dbReference type="Gene3D" id="3.30.1490.120">
    <property type="entry name" value="RNA polymerase Rpb7-like, N-terminal domain"/>
    <property type="match status" value="1"/>
</dbReference>
<evidence type="ECO:0000259" key="9">
    <source>
        <dbReference type="Pfam" id="PF17875"/>
    </source>
</evidence>
<organism evidence="10 11">
    <name type="scientific">Trichodelitschia bisporula</name>
    <dbReference type="NCBI Taxonomy" id="703511"/>
    <lineage>
        <taxon>Eukaryota</taxon>
        <taxon>Fungi</taxon>
        <taxon>Dikarya</taxon>
        <taxon>Ascomycota</taxon>
        <taxon>Pezizomycotina</taxon>
        <taxon>Dothideomycetes</taxon>
        <taxon>Dothideomycetes incertae sedis</taxon>
        <taxon>Phaeotrichales</taxon>
        <taxon>Phaeotrichaceae</taxon>
        <taxon>Trichodelitschia</taxon>
    </lineage>
</organism>
<evidence type="ECO:0000313" key="11">
    <source>
        <dbReference type="Proteomes" id="UP000799640"/>
    </source>
</evidence>
<dbReference type="FunFam" id="3.30.1490.120:FF:000004">
    <property type="entry name" value="RNA polymerase I subunit Rpa43"/>
    <property type="match status" value="1"/>
</dbReference>
<dbReference type="AlphaFoldDB" id="A0A6G1I1A7"/>
<evidence type="ECO:0000313" key="10">
    <source>
        <dbReference type="EMBL" id="KAF2401961.1"/>
    </source>
</evidence>
<dbReference type="PANTHER" id="PTHR12709">
    <property type="entry name" value="DNA-DIRECTED RNA POLYMERASE II, III"/>
    <property type="match status" value="1"/>
</dbReference>
<protein>
    <recommendedName>
        <fullName evidence="7">DNA-directed RNA polymerase subunit</fullName>
    </recommendedName>
</protein>
<evidence type="ECO:0000256" key="6">
    <source>
        <dbReference type="ARBA" id="ARBA00023242"/>
    </source>
</evidence>
<evidence type="ECO:0000256" key="5">
    <source>
        <dbReference type="ARBA" id="ARBA00023163"/>
    </source>
</evidence>
<feature type="compositionally biased region" description="Basic and acidic residues" evidence="8">
    <location>
        <begin position="16"/>
        <end position="38"/>
    </location>
</feature>
<dbReference type="InterPro" id="IPR045113">
    <property type="entry name" value="Rpb7-like"/>
</dbReference>
<keyword evidence="5 7" id="KW-0804">Transcription</keyword>
<keyword evidence="11" id="KW-1185">Reference proteome</keyword>
<evidence type="ECO:0000256" key="3">
    <source>
        <dbReference type="ARBA" id="ARBA00022478"/>
    </source>
</evidence>
<dbReference type="GO" id="GO:0006362">
    <property type="term" value="P:transcription elongation by RNA polymerase I"/>
    <property type="evidence" value="ECO:0007669"/>
    <property type="project" value="UniProtKB-ARBA"/>
</dbReference>
<evidence type="ECO:0000256" key="1">
    <source>
        <dbReference type="ARBA" id="ARBA00004604"/>
    </source>
</evidence>
<feature type="region of interest" description="Disordered" evidence="8">
    <location>
        <begin position="1"/>
        <end position="72"/>
    </location>
</feature>
<dbReference type="GO" id="GO:0005736">
    <property type="term" value="C:RNA polymerase I complex"/>
    <property type="evidence" value="ECO:0007669"/>
    <property type="project" value="TreeGrafter"/>
</dbReference>
<dbReference type="InterPro" id="IPR041178">
    <property type="entry name" value="RPA43_OB"/>
</dbReference>
<name>A0A6G1I1A7_9PEZI</name>
<dbReference type="EMBL" id="ML996692">
    <property type="protein sequence ID" value="KAF2401961.1"/>
    <property type="molecule type" value="Genomic_DNA"/>
</dbReference>
<evidence type="ECO:0000256" key="2">
    <source>
        <dbReference type="ARBA" id="ARBA00005930"/>
    </source>
</evidence>
<evidence type="ECO:0000256" key="7">
    <source>
        <dbReference type="RuleBase" id="RU369086"/>
    </source>
</evidence>
<feature type="compositionally biased region" description="Low complexity" evidence="8">
    <location>
        <begin position="303"/>
        <end position="316"/>
    </location>
</feature>
<reference evidence="10" key="1">
    <citation type="journal article" date="2020" name="Stud. Mycol.">
        <title>101 Dothideomycetes genomes: a test case for predicting lifestyles and emergence of pathogens.</title>
        <authorList>
            <person name="Haridas S."/>
            <person name="Albert R."/>
            <person name="Binder M."/>
            <person name="Bloem J."/>
            <person name="Labutti K."/>
            <person name="Salamov A."/>
            <person name="Andreopoulos B."/>
            <person name="Baker S."/>
            <person name="Barry K."/>
            <person name="Bills G."/>
            <person name="Bluhm B."/>
            <person name="Cannon C."/>
            <person name="Castanera R."/>
            <person name="Culley D."/>
            <person name="Daum C."/>
            <person name="Ezra D."/>
            <person name="Gonzalez J."/>
            <person name="Henrissat B."/>
            <person name="Kuo A."/>
            <person name="Liang C."/>
            <person name="Lipzen A."/>
            <person name="Lutzoni F."/>
            <person name="Magnuson J."/>
            <person name="Mondo S."/>
            <person name="Nolan M."/>
            <person name="Ohm R."/>
            <person name="Pangilinan J."/>
            <person name="Park H.-J."/>
            <person name="Ramirez L."/>
            <person name="Alfaro M."/>
            <person name="Sun H."/>
            <person name="Tritt A."/>
            <person name="Yoshinaga Y."/>
            <person name="Zwiers L.-H."/>
            <person name="Turgeon B."/>
            <person name="Goodwin S."/>
            <person name="Spatafora J."/>
            <person name="Crous P."/>
            <person name="Grigoriev I."/>
        </authorList>
    </citation>
    <scope>NUCLEOTIDE SEQUENCE</scope>
    <source>
        <strain evidence="10">CBS 262.69</strain>
    </source>
</reference>
<comment type="function">
    <text evidence="7">DNA-dependent RNA polymerase which catalyzes the transcription of DNA into RNA using the four ribonucleoside triphosphates as substrates.</text>
</comment>
<comment type="similarity">
    <text evidence="2">Belongs to the eukaryotic RPA43 RNA polymerase subunit family.</text>
</comment>
<dbReference type="GO" id="GO:0006361">
    <property type="term" value="P:transcription initiation at RNA polymerase I promoter"/>
    <property type="evidence" value="ECO:0007669"/>
    <property type="project" value="UniProtKB-ARBA"/>
</dbReference>
<feature type="compositionally biased region" description="Polar residues" evidence="8">
    <location>
        <begin position="51"/>
        <end position="66"/>
    </location>
</feature>
<gene>
    <name evidence="10" type="ORF">EJ06DRAFT_529105</name>
</gene>
<keyword evidence="4" id="KW-0597">Phosphoprotein</keyword>
<evidence type="ECO:0000256" key="8">
    <source>
        <dbReference type="SAM" id="MobiDB-lite"/>
    </source>
</evidence>
<evidence type="ECO:0000256" key="4">
    <source>
        <dbReference type="ARBA" id="ARBA00022553"/>
    </source>
</evidence>
<dbReference type="Pfam" id="PF17875">
    <property type="entry name" value="RPA43_OB"/>
    <property type="match status" value="1"/>
</dbReference>
<dbReference type="PANTHER" id="PTHR12709:SF5">
    <property type="entry name" value="DNA-DIRECTED RNA POLYMERASE I SUBUNIT RPA43"/>
    <property type="match status" value="1"/>
</dbReference>
<accession>A0A6G1I1A7</accession>
<dbReference type="InterPro" id="IPR036898">
    <property type="entry name" value="RNA_pol_Rpb7-like_N_sf"/>
</dbReference>
<feature type="region of interest" description="Disordered" evidence="8">
    <location>
        <begin position="214"/>
        <end position="249"/>
    </location>
</feature>
<keyword evidence="6 7" id="KW-0539">Nucleus</keyword>